<accession>A0A1H3T5F5</accession>
<evidence type="ECO:0000256" key="4">
    <source>
        <dbReference type="PIRSR" id="PIRSR617867-1"/>
    </source>
</evidence>
<dbReference type="CDD" id="cd16344">
    <property type="entry name" value="LMWPAP"/>
    <property type="match status" value="1"/>
</dbReference>
<feature type="active site" evidence="4">
    <location>
        <position position="17"/>
    </location>
</feature>
<dbReference type="PANTHER" id="PTHR11717">
    <property type="entry name" value="LOW MOLECULAR WEIGHT PROTEIN TYROSINE PHOSPHATASE"/>
    <property type="match status" value="1"/>
</dbReference>
<protein>
    <submittedName>
        <fullName evidence="7">Protein-tyrosine phosphatase</fullName>
    </submittedName>
</protein>
<keyword evidence="3" id="KW-0904">Protein phosphatase</keyword>
<evidence type="ECO:0000256" key="3">
    <source>
        <dbReference type="ARBA" id="ARBA00022912"/>
    </source>
</evidence>
<evidence type="ECO:0000256" key="1">
    <source>
        <dbReference type="ARBA" id="ARBA00011063"/>
    </source>
</evidence>
<sequence length="218" mass="24634">MKRLKKVLFVCTGNTCRSPLAEAVFEHKKKDRELQAKSAGIYTFAGAPMSDGAKTVLAKRGIEKEHAASLVNSELVHWADVILTMTGNHKQAIVERHPEMAEKLYTLKEFVYVDEDMKAKLEKIKEKMIQLELKRADMNAQTAGQKDNVDTSKAPEQEALGEELFQQLQSEQEEIERLAQEIPSFDIADPYGGNDHLYEITLTEIEEAVDKLLEKLSD</sequence>
<dbReference type="Gene3D" id="3.40.50.2300">
    <property type="match status" value="1"/>
</dbReference>
<dbReference type="PRINTS" id="PR00719">
    <property type="entry name" value="LMWPTPASE"/>
</dbReference>
<feature type="coiled-coil region" evidence="5">
    <location>
        <begin position="114"/>
        <end position="181"/>
    </location>
</feature>
<evidence type="ECO:0000256" key="2">
    <source>
        <dbReference type="ARBA" id="ARBA00022801"/>
    </source>
</evidence>
<keyword evidence="5" id="KW-0175">Coiled coil</keyword>
<feature type="domain" description="Phosphotyrosine protein phosphatase I" evidence="6">
    <location>
        <begin position="5"/>
        <end position="215"/>
    </location>
</feature>
<dbReference type="InterPro" id="IPR050438">
    <property type="entry name" value="LMW_PTPase"/>
</dbReference>
<comment type="similarity">
    <text evidence="1">Belongs to the low molecular weight phosphotyrosine protein phosphatase family.</text>
</comment>
<reference evidence="8" key="1">
    <citation type="submission" date="2016-10" db="EMBL/GenBank/DDBJ databases">
        <authorList>
            <person name="Varghese N."/>
            <person name="Submissions S."/>
        </authorList>
    </citation>
    <scope>NUCLEOTIDE SEQUENCE [LARGE SCALE GENOMIC DNA]</scope>
    <source>
        <strain evidence="8">SP</strain>
    </source>
</reference>
<dbReference type="InterPro" id="IPR036196">
    <property type="entry name" value="Ptyr_pPase_sf"/>
</dbReference>
<dbReference type="SMART" id="SM00226">
    <property type="entry name" value="LMWPc"/>
    <property type="match status" value="1"/>
</dbReference>
<gene>
    <name evidence="7" type="ORF">SAMN05421736_11357</name>
</gene>
<dbReference type="Proteomes" id="UP000198935">
    <property type="component" value="Unassembled WGS sequence"/>
</dbReference>
<dbReference type="Pfam" id="PF01451">
    <property type="entry name" value="LMWPc"/>
    <property type="match status" value="1"/>
</dbReference>
<evidence type="ECO:0000256" key="5">
    <source>
        <dbReference type="SAM" id="Coils"/>
    </source>
</evidence>
<evidence type="ECO:0000313" key="7">
    <source>
        <dbReference type="EMBL" id="SDZ45496.1"/>
    </source>
</evidence>
<name>A0A1H3T5F5_9BACI</name>
<evidence type="ECO:0000313" key="8">
    <source>
        <dbReference type="Proteomes" id="UP000198935"/>
    </source>
</evidence>
<keyword evidence="2" id="KW-0378">Hydrolase</keyword>
<dbReference type="InterPro" id="IPR023485">
    <property type="entry name" value="Ptyr_pPase"/>
</dbReference>
<proteinExistence type="inferred from homology"/>
<dbReference type="EMBL" id="FNPI01000013">
    <property type="protein sequence ID" value="SDZ45496.1"/>
    <property type="molecule type" value="Genomic_DNA"/>
</dbReference>
<dbReference type="InterPro" id="IPR017867">
    <property type="entry name" value="Tyr_phospatase_low_mol_wt"/>
</dbReference>
<dbReference type="STRING" id="1503961.SAMN05421736_11357"/>
<dbReference type="AlphaFoldDB" id="A0A1H3T5F5"/>
<dbReference type="SUPFAM" id="SSF52788">
    <property type="entry name" value="Phosphotyrosine protein phosphatases I"/>
    <property type="match status" value="1"/>
</dbReference>
<dbReference type="GO" id="GO:0004725">
    <property type="term" value="F:protein tyrosine phosphatase activity"/>
    <property type="evidence" value="ECO:0007669"/>
    <property type="project" value="InterPro"/>
</dbReference>
<evidence type="ECO:0000259" key="6">
    <source>
        <dbReference type="SMART" id="SM00226"/>
    </source>
</evidence>
<feature type="active site" description="Nucleophile" evidence="4">
    <location>
        <position position="11"/>
    </location>
</feature>
<keyword evidence="8" id="KW-1185">Reference proteome</keyword>
<organism evidence="7 8">
    <name type="scientific">Evansella caseinilytica</name>
    <dbReference type="NCBI Taxonomy" id="1503961"/>
    <lineage>
        <taxon>Bacteria</taxon>
        <taxon>Bacillati</taxon>
        <taxon>Bacillota</taxon>
        <taxon>Bacilli</taxon>
        <taxon>Bacillales</taxon>
        <taxon>Bacillaceae</taxon>
        <taxon>Evansella</taxon>
    </lineage>
</organism>
<dbReference type="PANTHER" id="PTHR11717:SF31">
    <property type="entry name" value="LOW MOLECULAR WEIGHT PROTEIN-TYROSINE-PHOSPHATASE ETP-RELATED"/>
    <property type="match status" value="1"/>
</dbReference>